<evidence type="ECO:0000313" key="4">
    <source>
        <dbReference type="Proteomes" id="UP000632454"/>
    </source>
</evidence>
<comment type="caution">
    <text evidence="3">The sequence shown here is derived from an EMBL/GenBank/DDBJ whole genome shotgun (WGS) entry which is preliminary data.</text>
</comment>
<keyword evidence="4" id="KW-1185">Reference proteome</keyword>
<protein>
    <submittedName>
        <fullName evidence="3">Lipase</fullName>
    </submittedName>
</protein>
<dbReference type="InterPro" id="IPR005152">
    <property type="entry name" value="Lipase_secreted"/>
</dbReference>
<feature type="chain" id="PRO_5047208079" evidence="2">
    <location>
        <begin position="24"/>
        <end position="423"/>
    </location>
</feature>
<dbReference type="PANTHER" id="PTHR34853:SF1">
    <property type="entry name" value="LIPASE 5"/>
    <property type="match status" value="1"/>
</dbReference>
<gene>
    <name evidence="3" type="ORF">GCM10007298_25570</name>
</gene>
<dbReference type="PANTHER" id="PTHR34853">
    <property type="match status" value="1"/>
</dbReference>
<accession>A0ABQ1UWZ0</accession>
<dbReference type="RefSeq" id="WP_188490041.1">
    <property type="nucleotide sequence ID" value="NZ_BMCS01000001.1"/>
</dbReference>
<evidence type="ECO:0000313" key="3">
    <source>
        <dbReference type="EMBL" id="GGF28636.1"/>
    </source>
</evidence>
<reference evidence="4" key="1">
    <citation type="journal article" date="2019" name="Int. J. Syst. Evol. Microbiol.">
        <title>The Global Catalogue of Microorganisms (GCM) 10K type strain sequencing project: providing services to taxonomists for standard genome sequencing and annotation.</title>
        <authorList>
            <consortium name="The Broad Institute Genomics Platform"/>
            <consortium name="The Broad Institute Genome Sequencing Center for Infectious Disease"/>
            <person name="Wu L."/>
            <person name="Ma J."/>
        </authorList>
    </citation>
    <scope>NUCLEOTIDE SEQUENCE [LARGE SCALE GENOMIC DNA]</scope>
    <source>
        <strain evidence="4">CCM 7855</strain>
    </source>
</reference>
<dbReference type="Proteomes" id="UP000632454">
    <property type="component" value="Unassembled WGS sequence"/>
</dbReference>
<sequence>MIVRSRRLLAALCALVVAAAVLAGCSDDGSDTAQTPGATGVTIPGDFSGAGPGTLRSATTLPTVDRRVTRLTTIAARITYTSTSGTDGSEKLVSGTVFSPVGPAPAGGWPIVAFGHTSTGVQHECAPSLSPSLLGSVDAIGVLVNTGYVVVMPDYQGLGLDDTYHPYLDSTTEGNNMIDGVRAARKLVPDTSNRWVALGSSQGGQASWAANERSEAYGSGLDLAGSVSLAPAADIIGFADAAQAGTLTTDQMALYPWILYALKNEHPEMNLDDYRRGVVEERWDVLTACQGPAAGQRADVTKLITADDVRPSSRAATDTLRGYLREMSLPKTAAGAPMLVIYGGKDQLVNPAWTRGAVTGVCRLGARVESYLLADRGHDDIDATYAVTWIKNRLADAPVVNGCNRPPATLETSAPGTAFGDQG</sequence>
<feature type="signal peptide" evidence="2">
    <location>
        <begin position="1"/>
        <end position="23"/>
    </location>
</feature>
<organism evidence="3 4">
    <name type="scientific">Williamsia phyllosphaerae</name>
    <dbReference type="NCBI Taxonomy" id="885042"/>
    <lineage>
        <taxon>Bacteria</taxon>
        <taxon>Bacillati</taxon>
        <taxon>Actinomycetota</taxon>
        <taxon>Actinomycetes</taxon>
        <taxon>Mycobacteriales</taxon>
        <taxon>Nocardiaceae</taxon>
        <taxon>Williamsia</taxon>
    </lineage>
</organism>
<name>A0ABQ1UWZ0_9NOCA</name>
<dbReference type="Pfam" id="PF03583">
    <property type="entry name" value="LIP"/>
    <property type="match status" value="1"/>
</dbReference>
<proteinExistence type="predicted"/>
<evidence type="ECO:0000256" key="2">
    <source>
        <dbReference type="SAM" id="SignalP"/>
    </source>
</evidence>
<dbReference type="SUPFAM" id="SSF53474">
    <property type="entry name" value="alpha/beta-Hydrolases"/>
    <property type="match status" value="1"/>
</dbReference>
<evidence type="ECO:0000256" key="1">
    <source>
        <dbReference type="SAM" id="MobiDB-lite"/>
    </source>
</evidence>
<dbReference type="InterPro" id="IPR029058">
    <property type="entry name" value="AB_hydrolase_fold"/>
</dbReference>
<dbReference type="Gene3D" id="3.40.50.1820">
    <property type="entry name" value="alpha/beta hydrolase"/>
    <property type="match status" value="2"/>
</dbReference>
<feature type="region of interest" description="Disordered" evidence="1">
    <location>
        <begin position="29"/>
        <end position="58"/>
    </location>
</feature>
<dbReference type="EMBL" id="BMCS01000001">
    <property type="protein sequence ID" value="GGF28636.1"/>
    <property type="molecule type" value="Genomic_DNA"/>
</dbReference>
<dbReference type="PROSITE" id="PS51257">
    <property type="entry name" value="PROKAR_LIPOPROTEIN"/>
    <property type="match status" value="1"/>
</dbReference>
<keyword evidence="2" id="KW-0732">Signal</keyword>
<dbReference type="PIRSF" id="PIRSF029171">
    <property type="entry name" value="Esterase_LipA"/>
    <property type="match status" value="1"/>
</dbReference>